<reference evidence="1" key="2">
    <citation type="submission" date="2020-11" db="EMBL/GenBank/DDBJ databases">
        <authorList>
            <person name="McCartney M.A."/>
            <person name="Auch B."/>
            <person name="Kono T."/>
            <person name="Mallez S."/>
            <person name="Becker A."/>
            <person name="Gohl D.M."/>
            <person name="Silverstein K.A.T."/>
            <person name="Koren S."/>
            <person name="Bechman K.B."/>
            <person name="Herman A."/>
            <person name="Abrahante J.E."/>
            <person name="Garbe J."/>
        </authorList>
    </citation>
    <scope>NUCLEOTIDE SEQUENCE</scope>
    <source>
        <strain evidence="1">Duluth1</strain>
        <tissue evidence="1">Whole animal</tissue>
    </source>
</reference>
<organism evidence="1 2">
    <name type="scientific">Dreissena polymorpha</name>
    <name type="common">Zebra mussel</name>
    <name type="synonym">Mytilus polymorpha</name>
    <dbReference type="NCBI Taxonomy" id="45954"/>
    <lineage>
        <taxon>Eukaryota</taxon>
        <taxon>Metazoa</taxon>
        <taxon>Spiralia</taxon>
        <taxon>Lophotrochozoa</taxon>
        <taxon>Mollusca</taxon>
        <taxon>Bivalvia</taxon>
        <taxon>Autobranchia</taxon>
        <taxon>Heteroconchia</taxon>
        <taxon>Euheterodonta</taxon>
        <taxon>Imparidentia</taxon>
        <taxon>Neoheterodontei</taxon>
        <taxon>Myida</taxon>
        <taxon>Dreissenoidea</taxon>
        <taxon>Dreissenidae</taxon>
        <taxon>Dreissena</taxon>
    </lineage>
</organism>
<protein>
    <submittedName>
        <fullName evidence="1">Uncharacterized protein</fullName>
    </submittedName>
</protein>
<comment type="caution">
    <text evidence="1">The sequence shown here is derived from an EMBL/GenBank/DDBJ whole genome shotgun (WGS) entry which is preliminary data.</text>
</comment>
<keyword evidence="2" id="KW-1185">Reference proteome</keyword>
<dbReference type="Proteomes" id="UP000828390">
    <property type="component" value="Unassembled WGS sequence"/>
</dbReference>
<sequence>MVERPSGRRQETRTRCQTNILDRRCTSRRFPDSLRRCQDRQGTCRRLQDGARNFTIPSGHLLETLRQSATMPILSGH</sequence>
<evidence type="ECO:0000313" key="2">
    <source>
        <dbReference type="Proteomes" id="UP000828390"/>
    </source>
</evidence>
<dbReference type="EMBL" id="JAIWYP010000005">
    <property type="protein sequence ID" value="KAH3821453.1"/>
    <property type="molecule type" value="Genomic_DNA"/>
</dbReference>
<gene>
    <name evidence="1" type="ORF">DPMN_123217</name>
</gene>
<dbReference type="AlphaFoldDB" id="A0A9D4GR55"/>
<accession>A0A9D4GR55</accession>
<reference evidence="1" key="1">
    <citation type="journal article" date="2019" name="bioRxiv">
        <title>The Genome of the Zebra Mussel, Dreissena polymorpha: A Resource for Invasive Species Research.</title>
        <authorList>
            <person name="McCartney M.A."/>
            <person name="Auch B."/>
            <person name="Kono T."/>
            <person name="Mallez S."/>
            <person name="Zhang Y."/>
            <person name="Obille A."/>
            <person name="Becker A."/>
            <person name="Abrahante J.E."/>
            <person name="Garbe J."/>
            <person name="Badalamenti J.P."/>
            <person name="Herman A."/>
            <person name="Mangelson H."/>
            <person name="Liachko I."/>
            <person name="Sullivan S."/>
            <person name="Sone E.D."/>
            <person name="Koren S."/>
            <person name="Silverstein K.A.T."/>
            <person name="Beckman K.B."/>
            <person name="Gohl D.M."/>
        </authorList>
    </citation>
    <scope>NUCLEOTIDE SEQUENCE</scope>
    <source>
        <strain evidence="1">Duluth1</strain>
        <tissue evidence="1">Whole animal</tissue>
    </source>
</reference>
<name>A0A9D4GR55_DREPO</name>
<proteinExistence type="predicted"/>
<evidence type="ECO:0000313" key="1">
    <source>
        <dbReference type="EMBL" id="KAH3821453.1"/>
    </source>
</evidence>